<evidence type="ECO:0000313" key="1">
    <source>
        <dbReference type="EMBL" id="MFD2547259.1"/>
    </source>
</evidence>
<proteinExistence type="predicted"/>
<dbReference type="EMBL" id="JBHULR010000003">
    <property type="protein sequence ID" value="MFD2547259.1"/>
    <property type="molecule type" value="Genomic_DNA"/>
</dbReference>
<evidence type="ECO:0000313" key="2">
    <source>
        <dbReference type="Proteomes" id="UP001597545"/>
    </source>
</evidence>
<accession>A0ABW5KE97</accession>
<protein>
    <recommendedName>
        <fullName evidence="3">DUF2384 domain-containing protein</fullName>
    </recommendedName>
</protein>
<organism evidence="1 2">
    <name type="scientific">Sphingobacterium suaedae</name>
    <dbReference type="NCBI Taxonomy" id="1686402"/>
    <lineage>
        <taxon>Bacteria</taxon>
        <taxon>Pseudomonadati</taxon>
        <taxon>Bacteroidota</taxon>
        <taxon>Sphingobacteriia</taxon>
        <taxon>Sphingobacteriales</taxon>
        <taxon>Sphingobacteriaceae</taxon>
        <taxon>Sphingobacterium</taxon>
    </lineage>
</organism>
<gene>
    <name evidence="1" type="ORF">ACFSR5_06310</name>
</gene>
<keyword evidence="2" id="KW-1185">Reference proteome</keyword>
<dbReference type="RefSeq" id="WP_380901838.1">
    <property type="nucleotide sequence ID" value="NZ_JBHUEG010000007.1"/>
</dbReference>
<sequence>MMKLEQFYSEDDWVAFSMLFKTTPTYRPEPAVLLALKAIFPDESLAYVIGGVLGDASLAWVEREIPDLDGLRPLDCRGDIERERRLKTMLMRMDL</sequence>
<comment type="caution">
    <text evidence="1">The sequence shown here is derived from an EMBL/GenBank/DDBJ whole genome shotgun (WGS) entry which is preliminary data.</text>
</comment>
<evidence type="ECO:0008006" key="3">
    <source>
        <dbReference type="Google" id="ProtNLM"/>
    </source>
</evidence>
<name>A0ABW5KE97_9SPHI</name>
<reference evidence="2" key="1">
    <citation type="journal article" date="2019" name="Int. J. Syst. Evol. Microbiol.">
        <title>The Global Catalogue of Microorganisms (GCM) 10K type strain sequencing project: providing services to taxonomists for standard genome sequencing and annotation.</title>
        <authorList>
            <consortium name="The Broad Institute Genomics Platform"/>
            <consortium name="The Broad Institute Genome Sequencing Center for Infectious Disease"/>
            <person name="Wu L."/>
            <person name="Ma J."/>
        </authorList>
    </citation>
    <scope>NUCLEOTIDE SEQUENCE [LARGE SCALE GENOMIC DNA]</scope>
    <source>
        <strain evidence="2">KCTC 42662</strain>
    </source>
</reference>
<dbReference type="Proteomes" id="UP001597545">
    <property type="component" value="Unassembled WGS sequence"/>
</dbReference>